<keyword evidence="2" id="KW-0503">Monooxygenase</keyword>
<dbReference type="Pfam" id="PF01494">
    <property type="entry name" value="FAD_binding_3"/>
    <property type="match status" value="1"/>
</dbReference>
<evidence type="ECO:0000256" key="2">
    <source>
        <dbReference type="ARBA" id="ARBA00023033"/>
    </source>
</evidence>
<comment type="caution">
    <text evidence="4">The sequence shown here is derived from an EMBL/GenBank/DDBJ whole genome shotgun (WGS) entry which is preliminary data.</text>
</comment>
<dbReference type="SUPFAM" id="SSF51905">
    <property type="entry name" value="FAD/NAD(P)-binding domain"/>
    <property type="match status" value="1"/>
</dbReference>
<feature type="domain" description="FAD-binding" evidence="3">
    <location>
        <begin position="60"/>
        <end position="424"/>
    </location>
</feature>
<proteinExistence type="predicted"/>
<evidence type="ECO:0000259" key="3">
    <source>
        <dbReference type="Pfam" id="PF01494"/>
    </source>
</evidence>
<dbReference type="AlphaFoldDB" id="A0A2V3IIE3"/>
<sequence>MKSKPNDICVTVTSLAYAARPSHAFPGFTTSLPLRNATPSASFTQATSFTLCVASAKPLRVGIAGAGIAGLTTALALQKTPNTGVQQIQVFETRQSIDVAQGAAVNLNGATAILEGIYGVSLRDVAIPMNYVTAREPSGSTIFQVDVDRMVRQSAMAKKELCVNGEHCFMTVMRDDLQNALLNELGAGVKIHRGESNRVVGVHQQGNQARFALKDGSTSQYFDLIIGADGLRSNVRSYVINKEKQPVYSGIRVQWAVAPGSDLPFGMVEQWFGDGAYVLRYAAGSENKKYEMLACSFREAKKVAENPGYEQNTTLRDDFSLRLERSNMPQVVRGVLERSERLIETGVYRHSLPPKWYRGAACLVGDSAHAMPPYLGQGANQAVQDAHCLALTISQIDEQYSCLSEALEKYETIRRVPVQAILQASRLAAFLEIQDGAVRSRMRNCFFRLLGAAGIPQRTLLQASRPRFL</sequence>
<name>A0A2V3IIE3_9FLOR</name>
<evidence type="ECO:0000256" key="1">
    <source>
        <dbReference type="ARBA" id="ARBA00023002"/>
    </source>
</evidence>
<dbReference type="PANTHER" id="PTHR13789:SF309">
    <property type="entry name" value="PUTATIVE (AFU_ORTHOLOGUE AFUA_6G14510)-RELATED"/>
    <property type="match status" value="1"/>
</dbReference>
<dbReference type="InterPro" id="IPR036188">
    <property type="entry name" value="FAD/NAD-bd_sf"/>
</dbReference>
<reference evidence="4 5" key="1">
    <citation type="journal article" date="2018" name="Mol. Biol. Evol.">
        <title>Analysis of the draft genome of the red seaweed Gracilariopsis chorda provides insights into genome size evolution in Rhodophyta.</title>
        <authorList>
            <person name="Lee J."/>
            <person name="Yang E.C."/>
            <person name="Graf L."/>
            <person name="Yang J.H."/>
            <person name="Qiu H."/>
            <person name="Zel Zion U."/>
            <person name="Chan C.X."/>
            <person name="Stephens T.G."/>
            <person name="Weber A.P.M."/>
            <person name="Boo G.H."/>
            <person name="Boo S.M."/>
            <person name="Kim K.M."/>
            <person name="Shin Y."/>
            <person name="Jung M."/>
            <person name="Lee S.J."/>
            <person name="Yim H.S."/>
            <person name="Lee J.H."/>
            <person name="Bhattacharya D."/>
            <person name="Yoon H.S."/>
        </authorList>
    </citation>
    <scope>NUCLEOTIDE SEQUENCE [LARGE SCALE GENOMIC DNA]</scope>
    <source>
        <strain evidence="4 5">SKKU-2015</strain>
        <tissue evidence="4">Whole body</tissue>
    </source>
</reference>
<dbReference type="Gene3D" id="3.50.50.60">
    <property type="entry name" value="FAD/NAD(P)-binding domain"/>
    <property type="match status" value="1"/>
</dbReference>
<accession>A0A2V3IIE3</accession>
<dbReference type="InterPro" id="IPR050493">
    <property type="entry name" value="FAD-dep_Monooxygenase_BioMet"/>
</dbReference>
<keyword evidence="1" id="KW-0560">Oxidoreductase</keyword>
<dbReference type="EMBL" id="NBIV01000192">
    <property type="protein sequence ID" value="PXF41829.1"/>
    <property type="molecule type" value="Genomic_DNA"/>
</dbReference>
<keyword evidence="5" id="KW-1185">Reference proteome</keyword>
<evidence type="ECO:0000313" key="5">
    <source>
        <dbReference type="Proteomes" id="UP000247409"/>
    </source>
</evidence>
<dbReference type="GO" id="GO:0004497">
    <property type="term" value="F:monooxygenase activity"/>
    <property type="evidence" value="ECO:0007669"/>
    <property type="project" value="UniProtKB-KW"/>
</dbReference>
<organism evidence="4 5">
    <name type="scientific">Gracilariopsis chorda</name>
    <dbReference type="NCBI Taxonomy" id="448386"/>
    <lineage>
        <taxon>Eukaryota</taxon>
        <taxon>Rhodophyta</taxon>
        <taxon>Florideophyceae</taxon>
        <taxon>Rhodymeniophycidae</taxon>
        <taxon>Gracilariales</taxon>
        <taxon>Gracilariaceae</taxon>
        <taxon>Gracilariopsis</taxon>
    </lineage>
</organism>
<dbReference type="PRINTS" id="PR00420">
    <property type="entry name" value="RNGMNOXGNASE"/>
</dbReference>
<protein>
    <submittedName>
        <fullName evidence="4">FAD-dependent urate hydroxylase</fullName>
    </submittedName>
</protein>
<dbReference type="STRING" id="448386.A0A2V3IIE3"/>
<dbReference type="GO" id="GO:0071949">
    <property type="term" value="F:FAD binding"/>
    <property type="evidence" value="ECO:0007669"/>
    <property type="project" value="InterPro"/>
</dbReference>
<gene>
    <name evidence="4" type="ORF">BWQ96_08448</name>
</gene>
<dbReference type="OrthoDB" id="417877at2759"/>
<evidence type="ECO:0000313" key="4">
    <source>
        <dbReference type="EMBL" id="PXF41829.1"/>
    </source>
</evidence>
<dbReference type="PANTHER" id="PTHR13789">
    <property type="entry name" value="MONOOXYGENASE"/>
    <property type="match status" value="1"/>
</dbReference>
<dbReference type="Proteomes" id="UP000247409">
    <property type="component" value="Unassembled WGS sequence"/>
</dbReference>
<dbReference type="InterPro" id="IPR002938">
    <property type="entry name" value="FAD-bd"/>
</dbReference>